<dbReference type="PANTHER" id="PTHR32089">
    <property type="entry name" value="METHYL-ACCEPTING CHEMOTAXIS PROTEIN MCPB"/>
    <property type="match status" value="1"/>
</dbReference>
<dbReference type="PROSITE" id="PS50111">
    <property type="entry name" value="CHEMOTAXIS_TRANSDUC_2"/>
    <property type="match status" value="2"/>
</dbReference>
<feature type="domain" description="Methyl-accepting transducer" evidence="4">
    <location>
        <begin position="6"/>
        <end position="277"/>
    </location>
</feature>
<feature type="domain" description="Methyl-accepting transducer" evidence="4">
    <location>
        <begin position="306"/>
        <end position="577"/>
    </location>
</feature>
<sequence>MELSSGIAESAAASEELRRTLEQIASGAEEAAGAAHESLARVGELSRQFAGARTDAEASRRQAEVLHTAVIESAATIEGSLLVIEGNASRQLAAVELINRLQSQAASIGETTLVVADVSDQTNLLALNAAIEAARAGDKGAGFAVVADEVRALAERAERSARDIKQLAQSIGDGVAEVAAHIAGAAQSARAQTGVGQEIFADLATIRGDLQALLEGGSVILNAAVEADLAVRDVQKGAENVAAAAEEQAAAAAEAQRAVQQQSIALEQSQQAAQMLSQIAEGLNDSADTASGSAAMGAAAEELSATVQELSSAAAEILIAVDQIGRGAEEQAAATQESNAAMAQIETSAGLSTQNAQDALQRVQAIAERLARNRISVVGIGSELENGLGKTRAAIATLGSLDEIARRIERAIDRIILVGVQTSMLAVSGSVEATRAGSEGRGFAIVSSDIRKLADNASETIESAKEGVRSIQSTIGAARRDLDMTVQTAAAELARNKLIVERLDQVQRDCETIGTGNAGILASAEAVLSAVREILVGTDQIATVAQEAGAASGQAASSAREQSSAAEDLAAAIEEIALLSQELQATRGE</sequence>
<protein>
    <submittedName>
        <fullName evidence="5">Methyl-accepting chemotaxis sensory transducer</fullName>
    </submittedName>
</protein>
<dbReference type="Proteomes" id="UP000184485">
    <property type="component" value="Unassembled WGS sequence"/>
</dbReference>
<name>A0A1M5L0W9_9HYPH</name>
<dbReference type="GO" id="GO:0007165">
    <property type="term" value="P:signal transduction"/>
    <property type="evidence" value="ECO:0007669"/>
    <property type="project" value="UniProtKB-KW"/>
</dbReference>
<evidence type="ECO:0000256" key="3">
    <source>
        <dbReference type="SAM" id="Coils"/>
    </source>
</evidence>
<accession>A0A1M5L0W9</accession>
<dbReference type="SUPFAM" id="SSF58104">
    <property type="entry name" value="Methyl-accepting chemotaxis protein (MCP) signaling domain"/>
    <property type="match status" value="2"/>
</dbReference>
<keyword evidence="3" id="KW-0175">Coiled coil</keyword>
<dbReference type="SMART" id="SM00283">
    <property type="entry name" value="MA"/>
    <property type="match status" value="2"/>
</dbReference>
<evidence type="ECO:0000313" key="5">
    <source>
        <dbReference type="EMBL" id="SHG58641.1"/>
    </source>
</evidence>
<dbReference type="Gene3D" id="1.10.287.950">
    <property type="entry name" value="Methyl-accepting chemotaxis protein"/>
    <property type="match status" value="2"/>
</dbReference>
<organism evidence="5 6">
    <name type="scientific">Kaistia soli DSM 19436</name>
    <dbReference type="NCBI Taxonomy" id="1122133"/>
    <lineage>
        <taxon>Bacteria</taxon>
        <taxon>Pseudomonadati</taxon>
        <taxon>Pseudomonadota</taxon>
        <taxon>Alphaproteobacteria</taxon>
        <taxon>Hyphomicrobiales</taxon>
        <taxon>Kaistiaceae</taxon>
        <taxon>Kaistia</taxon>
    </lineage>
</organism>
<gene>
    <name evidence="5" type="ORF">SAMN02745157_4458</name>
</gene>
<keyword evidence="1 2" id="KW-0807">Transducer</keyword>
<dbReference type="PANTHER" id="PTHR32089:SF112">
    <property type="entry name" value="LYSOZYME-LIKE PROTEIN-RELATED"/>
    <property type="match status" value="1"/>
</dbReference>
<dbReference type="EMBL" id="FQUP01000006">
    <property type="protein sequence ID" value="SHG58641.1"/>
    <property type="molecule type" value="Genomic_DNA"/>
</dbReference>
<feature type="coiled-coil region" evidence="3">
    <location>
        <begin position="242"/>
        <end position="272"/>
    </location>
</feature>
<keyword evidence="6" id="KW-1185">Reference proteome</keyword>
<dbReference type="GO" id="GO:0016020">
    <property type="term" value="C:membrane"/>
    <property type="evidence" value="ECO:0007669"/>
    <property type="project" value="UniProtKB-SubCell"/>
</dbReference>
<evidence type="ECO:0000256" key="2">
    <source>
        <dbReference type="PROSITE-ProRule" id="PRU00284"/>
    </source>
</evidence>
<dbReference type="Pfam" id="PF00015">
    <property type="entry name" value="MCPsignal"/>
    <property type="match status" value="2"/>
</dbReference>
<evidence type="ECO:0000259" key="4">
    <source>
        <dbReference type="PROSITE" id="PS50111"/>
    </source>
</evidence>
<proteinExistence type="predicted"/>
<dbReference type="AlphaFoldDB" id="A0A1M5L0W9"/>
<dbReference type="STRING" id="1122133.SAMN02745157_4458"/>
<reference evidence="5 6" key="1">
    <citation type="submission" date="2016-11" db="EMBL/GenBank/DDBJ databases">
        <authorList>
            <person name="Jaros S."/>
            <person name="Januszkiewicz K."/>
            <person name="Wedrychowicz H."/>
        </authorList>
    </citation>
    <scope>NUCLEOTIDE SEQUENCE [LARGE SCALE GENOMIC DNA]</scope>
    <source>
        <strain evidence="5 6">DSM 19436</strain>
    </source>
</reference>
<dbReference type="RefSeq" id="WP_244540335.1">
    <property type="nucleotide sequence ID" value="NZ_FQUP01000006.1"/>
</dbReference>
<evidence type="ECO:0000313" key="6">
    <source>
        <dbReference type="Proteomes" id="UP000184485"/>
    </source>
</evidence>
<dbReference type="InterPro" id="IPR004089">
    <property type="entry name" value="MCPsignal_dom"/>
</dbReference>
<evidence type="ECO:0000256" key="1">
    <source>
        <dbReference type="ARBA" id="ARBA00023224"/>
    </source>
</evidence>